<proteinExistence type="predicted"/>
<dbReference type="GeneID" id="85449107"/>
<reference evidence="3" key="1">
    <citation type="submission" date="2021-06" db="EMBL/GenBank/DDBJ databases">
        <title>Comparative genomics, transcriptomics and evolutionary studies reveal genomic signatures of adaptation to plant cell wall in hemibiotrophic fungi.</title>
        <authorList>
            <consortium name="DOE Joint Genome Institute"/>
            <person name="Baroncelli R."/>
            <person name="Diaz J.F."/>
            <person name="Benocci T."/>
            <person name="Peng M."/>
            <person name="Battaglia E."/>
            <person name="Haridas S."/>
            <person name="Andreopoulos W."/>
            <person name="Labutti K."/>
            <person name="Pangilinan J."/>
            <person name="Floch G.L."/>
            <person name="Makela M.R."/>
            <person name="Henrissat B."/>
            <person name="Grigoriev I.V."/>
            <person name="Crouch J.A."/>
            <person name="De Vries R.P."/>
            <person name="Sukno S.A."/>
            <person name="Thon M.R."/>
        </authorList>
    </citation>
    <scope>NUCLEOTIDE SEQUENCE</scope>
    <source>
        <strain evidence="3">CBS 125086</strain>
    </source>
</reference>
<sequence length="344" mass="41469">MVAAQHTCVIKGCVEIADFGVHCHRHRCHWKSCEKPCLEGGEYCADHECRKDGCRKIVRIPLGYCDEHSCKIDKCLNYCDVTSESICFEHSREDQFRRIKHLEEKLRERQYDCSPPGHHDHPYFNDLQVRHDKLIRDYDDCLVRLNESRDEVRILRSTWISGDDNRLWRQEIEDCNSRLLVDLEREQKRTEHWERKAVELGRRIDDLECVLAEERLRHPKSDEYVRQIGDLVRKVEILEEELRIERCNNHLHEGRQREIEKLLCTIEELERKLKGDHFKIDELIRKVDLLQSILAGEKEKREILLEEIAKRDDCERLRRDDRRRPRRGSWERRSRDSRPWGSVY</sequence>
<name>A0AAD8PMX7_9PEZI</name>
<dbReference type="EMBL" id="JAHLJV010000098">
    <property type="protein sequence ID" value="KAK1573114.1"/>
    <property type="molecule type" value="Genomic_DNA"/>
</dbReference>
<accession>A0AAD8PMX7</accession>
<evidence type="ECO:0000313" key="3">
    <source>
        <dbReference type="EMBL" id="KAK1573114.1"/>
    </source>
</evidence>
<feature type="region of interest" description="Disordered" evidence="2">
    <location>
        <begin position="319"/>
        <end position="344"/>
    </location>
</feature>
<organism evidence="3 4">
    <name type="scientific">Colletotrichum navitas</name>
    <dbReference type="NCBI Taxonomy" id="681940"/>
    <lineage>
        <taxon>Eukaryota</taxon>
        <taxon>Fungi</taxon>
        <taxon>Dikarya</taxon>
        <taxon>Ascomycota</taxon>
        <taxon>Pezizomycotina</taxon>
        <taxon>Sordariomycetes</taxon>
        <taxon>Hypocreomycetidae</taxon>
        <taxon>Glomerellales</taxon>
        <taxon>Glomerellaceae</taxon>
        <taxon>Colletotrichum</taxon>
        <taxon>Colletotrichum graminicola species complex</taxon>
    </lineage>
</organism>
<feature type="coiled-coil region" evidence="1">
    <location>
        <begin position="221"/>
        <end position="300"/>
    </location>
</feature>
<protein>
    <submittedName>
        <fullName evidence="3">Uncharacterized protein</fullName>
    </submittedName>
</protein>
<gene>
    <name evidence="3" type="ORF">LY79DRAFT_698015</name>
</gene>
<dbReference type="Proteomes" id="UP001230504">
    <property type="component" value="Unassembled WGS sequence"/>
</dbReference>
<evidence type="ECO:0000256" key="1">
    <source>
        <dbReference type="SAM" id="Coils"/>
    </source>
</evidence>
<keyword evidence="4" id="KW-1185">Reference proteome</keyword>
<evidence type="ECO:0000256" key="2">
    <source>
        <dbReference type="SAM" id="MobiDB-lite"/>
    </source>
</evidence>
<keyword evidence="1" id="KW-0175">Coiled coil</keyword>
<dbReference type="AlphaFoldDB" id="A0AAD8PMX7"/>
<feature type="compositionally biased region" description="Basic and acidic residues" evidence="2">
    <location>
        <begin position="319"/>
        <end position="338"/>
    </location>
</feature>
<comment type="caution">
    <text evidence="3">The sequence shown here is derived from an EMBL/GenBank/DDBJ whole genome shotgun (WGS) entry which is preliminary data.</text>
</comment>
<evidence type="ECO:0000313" key="4">
    <source>
        <dbReference type="Proteomes" id="UP001230504"/>
    </source>
</evidence>
<dbReference type="RefSeq" id="XP_060408777.1">
    <property type="nucleotide sequence ID" value="XM_060564867.1"/>
</dbReference>